<feature type="compositionally biased region" description="Polar residues" evidence="1">
    <location>
        <begin position="98"/>
        <end position="109"/>
    </location>
</feature>
<name>A0AAD6YPW0_9AGAR</name>
<reference evidence="3" key="1">
    <citation type="submission" date="2023-03" db="EMBL/GenBank/DDBJ databases">
        <title>Massive genome expansion in bonnet fungi (Mycena s.s.) driven by repeated elements and novel gene families across ecological guilds.</title>
        <authorList>
            <consortium name="Lawrence Berkeley National Laboratory"/>
            <person name="Harder C.B."/>
            <person name="Miyauchi S."/>
            <person name="Viragh M."/>
            <person name="Kuo A."/>
            <person name="Thoen E."/>
            <person name="Andreopoulos B."/>
            <person name="Lu D."/>
            <person name="Skrede I."/>
            <person name="Drula E."/>
            <person name="Henrissat B."/>
            <person name="Morin E."/>
            <person name="Kohler A."/>
            <person name="Barry K."/>
            <person name="LaButti K."/>
            <person name="Morin E."/>
            <person name="Salamov A."/>
            <person name="Lipzen A."/>
            <person name="Mereny Z."/>
            <person name="Hegedus B."/>
            <person name="Baldrian P."/>
            <person name="Stursova M."/>
            <person name="Weitz H."/>
            <person name="Taylor A."/>
            <person name="Grigoriev I.V."/>
            <person name="Nagy L.G."/>
            <person name="Martin F."/>
            <person name="Kauserud H."/>
        </authorList>
    </citation>
    <scope>NUCLEOTIDE SEQUENCE</scope>
    <source>
        <strain evidence="3">9144</strain>
    </source>
</reference>
<feature type="compositionally biased region" description="Low complexity" evidence="1">
    <location>
        <begin position="161"/>
        <end position="174"/>
    </location>
</feature>
<evidence type="ECO:0000313" key="4">
    <source>
        <dbReference type="Proteomes" id="UP001219525"/>
    </source>
</evidence>
<protein>
    <submittedName>
        <fullName evidence="3">Uncharacterized protein</fullName>
    </submittedName>
</protein>
<feature type="transmembrane region" description="Helical" evidence="2">
    <location>
        <begin position="6"/>
        <end position="31"/>
    </location>
</feature>
<comment type="caution">
    <text evidence="3">The sequence shown here is derived from an EMBL/GenBank/DDBJ whole genome shotgun (WGS) entry which is preliminary data.</text>
</comment>
<dbReference type="Proteomes" id="UP001219525">
    <property type="component" value="Unassembled WGS sequence"/>
</dbReference>
<feature type="region of interest" description="Disordered" evidence="1">
    <location>
        <begin position="49"/>
        <end position="196"/>
    </location>
</feature>
<gene>
    <name evidence="3" type="ORF">GGX14DRAFT_640841</name>
</gene>
<evidence type="ECO:0000256" key="1">
    <source>
        <dbReference type="SAM" id="MobiDB-lite"/>
    </source>
</evidence>
<feature type="compositionally biased region" description="Low complexity" evidence="1">
    <location>
        <begin position="181"/>
        <end position="193"/>
    </location>
</feature>
<keyword evidence="4" id="KW-1185">Reference proteome</keyword>
<dbReference type="AlphaFoldDB" id="A0AAD6YPW0"/>
<accession>A0AAD6YPW0</accession>
<dbReference type="EMBL" id="JARJCW010000004">
    <property type="protein sequence ID" value="KAJ7225762.1"/>
    <property type="molecule type" value="Genomic_DNA"/>
</dbReference>
<feature type="compositionally biased region" description="Polar residues" evidence="1">
    <location>
        <begin position="251"/>
        <end position="267"/>
    </location>
</feature>
<evidence type="ECO:0000256" key="2">
    <source>
        <dbReference type="SAM" id="Phobius"/>
    </source>
</evidence>
<keyword evidence="2" id="KW-0472">Membrane</keyword>
<organism evidence="3 4">
    <name type="scientific">Mycena pura</name>
    <dbReference type="NCBI Taxonomy" id="153505"/>
    <lineage>
        <taxon>Eukaryota</taxon>
        <taxon>Fungi</taxon>
        <taxon>Dikarya</taxon>
        <taxon>Basidiomycota</taxon>
        <taxon>Agaricomycotina</taxon>
        <taxon>Agaricomycetes</taxon>
        <taxon>Agaricomycetidae</taxon>
        <taxon>Agaricales</taxon>
        <taxon>Marasmiineae</taxon>
        <taxon>Mycenaceae</taxon>
        <taxon>Mycena</taxon>
    </lineage>
</organism>
<evidence type="ECO:0000313" key="3">
    <source>
        <dbReference type="EMBL" id="KAJ7225762.1"/>
    </source>
</evidence>
<feature type="region of interest" description="Disordered" evidence="1">
    <location>
        <begin position="245"/>
        <end position="367"/>
    </location>
</feature>
<keyword evidence="2" id="KW-0812">Transmembrane</keyword>
<feature type="compositionally biased region" description="Polar residues" evidence="1">
    <location>
        <begin position="130"/>
        <end position="147"/>
    </location>
</feature>
<feature type="compositionally biased region" description="Polar residues" evidence="1">
    <location>
        <begin position="319"/>
        <end position="331"/>
    </location>
</feature>
<sequence length="367" mass="39597">MLLTAHTTLIIAVVTGCVGLLLLIFIIYLVLRRPAKQVPLPPKQELARYRENYPNSPRPTLRLDSRSPYAPPSAFAGSSRSSLIPPESRGGSPFRRPSLNTSESPSASEDISHTDTPVVPAFHLPHPRSFDTSSTSLSTGETDSPFSSPRIASASDPNLSPIPSHQSRSPSSPRFSRRPRPLSVGSAGSSATSRRSRNTIRGAPHALHNQIQIVLPAPLAFNDRMSIHENTNSVVDQWAPMALRSEGNPIPRSQSLAVPRRSSQSSLAVPPVNASQVRRPASSYIPQGSYPPHNHESTRISPPPVPQIPQHWLPPSANPPKSTDSSESSGHGRSRDVSSHAVIISERAPQLVDRPPPGGLQQSIERG</sequence>
<proteinExistence type="predicted"/>
<keyword evidence="2" id="KW-1133">Transmembrane helix</keyword>